<dbReference type="AlphaFoldDB" id="A0A7J5XIZ8"/>
<protein>
    <recommendedName>
        <fullName evidence="3">SEA domain-containing protein</fullName>
    </recommendedName>
</protein>
<reference evidence="1 2" key="1">
    <citation type="submission" date="2020-03" db="EMBL/GenBank/DDBJ databases">
        <title>Dissostichus mawsoni Genome sequencing and assembly.</title>
        <authorList>
            <person name="Park H."/>
        </authorList>
    </citation>
    <scope>NUCLEOTIDE SEQUENCE [LARGE SCALE GENOMIC DNA]</scope>
    <source>
        <strain evidence="1">DM0001</strain>
        <tissue evidence="1">Muscle</tissue>
    </source>
</reference>
<accession>A0A7J5XIZ8</accession>
<proteinExistence type="predicted"/>
<comment type="caution">
    <text evidence="1">The sequence shown here is derived from an EMBL/GenBank/DDBJ whole genome shotgun (WGS) entry which is preliminary data.</text>
</comment>
<keyword evidence="2" id="KW-1185">Reference proteome</keyword>
<sequence length="183" mass="20178">MAHYDFIYKTEYGFLFIRSFVLSFSRAVSRTRAANTEVEMGLEFNQTASPAEIPQDDAIAKTLEEAFSNPNITFNISVDVTSIRLKPIYRRRLSSFRSLTVILFSNGSIYNTMNLEFASTSVPSGTQIGNVLADAASSITAFNIETASIFLDGAQVSNGVSHKMSLITASFLVLLSWLLSSFQ</sequence>
<evidence type="ECO:0000313" key="2">
    <source>
        <dbReference type="Proteomes" id="UP000518266"/>
    </source>
</evidence>
<gene>
    <name evidence="1" type="ORF">F7725_004498</name>
</gene>
<dbReference type="Proteomes" id="UP000518266">
    <property type="component" value="Unassembled WGS sequence"/>
</dbReference>
<name>A0A7J5XIZ8_DISMA</name>
<dbReference type="OrthoDB" id="8965174at2759"/>
<evidence type="ECO:0000313" key="1">
    <source>
        <dbReference type="EMBL" id="KAF3837034.1"/>
    </source>
</evidence>
<dbReference type="EMBL" id="JAAKFY010000023">
    <property type="protein sequence ID" value="KAF3837034.1"/>
    <property type="molecule type" value="Genomic_DNA"/>
</dbReference>
<organism evidence="1 2">
    <name type="scientific">Dissostichus mawsoni</name>
    <name type="common">Antarctic cod</name>
    <dbReference type="NCBI Taxonomy" id="36200"/>
    <lineage>
        <taxon>Eukaryota</taxon>
        <taxon>Metazoa</taxon>
        <taxon>Chordata</taxon>
        <taxon>Craniata</taxon>
        <taxon>Vertebrata</taxon>
        <taxon>Euteleostomi</taxon>
        <taxon>Actinopterygii</taxon>
        <taxon>Neopterygii</taxon>
        <taxon>Teleostei</taxon>
        <taxon>Neoteleostei</taxon>
        <taxon>Acanthomorphata</taxon>
        <taxon>Eupercaria</taxon>
        <taxon>Perciformes</taxon>
        <taxon>Notothenioidei</taxon>
        <taxon>Nototheniidae</taxon>
        <taxon>Dissostichus</taxon>
    </lineage>
</organism>
<evidence type="ECO:0008006" key="3">
    <source>
        <dbReference type="Google" id="ProtNLM"/>
    </source>
</evidence>